<dbReference type="SUPFAM" id="SSF88697">
    <property type="entry name" value="PUA domain-like"/>
    <property type="match status" value="1"/>
</dbReference>
<evidence type="ECO:0000256" key="9">
    <source>
        <dbReference type="ARBA" id="ARBA00050665"/>
    </source>
</evidence>
<dbReference type="AlphaFoldDB" id="A0A1B2LXZ8"/>
<evidence type="ECO:0000256" key="15">
    <source>
        <dbReference type="RuleBase" id="RU000591"/>
    </source>
</evidence>
<evidence type="ECO:0000256" key="2">
    <source>
        <dbReference type="ARBA" id="ARBA00022490"/>
    </source>
</evidence>
<evidence type="ECO:0000256" key="1">
    <source>
        <dbReference type="ARBA" id="ARBA00004496"/>
    </source>
</evidence>
<dbReference type="SUPFAM" id="SSF52540">
    <property type="entry name" value="P-loop containing nucleoside triphosphate hydrolases"/>
    <property type="match status" value="1"/>
</dbReference>
<dbReference type="InterPro" id="IPR014721">
    <property type="entry name" value="Ribsml_uS5_D2-typ_fold_subgr"/>
</dbReference>
<evidence type="ECO:0000256" key="10">
    <source>
        <dbReference type="HAMAP-Rule" id="MF_01973"/>
    </source>
</evidence>
<comment type="subunit">
    <text evidence="10 11">Homohexamer. Organized in a ring with a central cavity.</text>
</comment>
<sequence>MSEEIIHEKNLELDVPSVLPLLALRDVVVYPHMQIALFVGREKSIKAVDVARNSDNLVFVVAQKDSLTEEIDHDNLYRYGTVARIVQVVNHENDENCIKVLIEGISRSKLERIVDEGSYLTAEHQASPMTVQLDAETQTTRIQELRTLFAQYAEAKLRNARELIAAANKIEDIQQLLFFVATRAPLNIEIKQKFLEHDTFAEHLQELMTYLLQQSEEQQIEQTLHDSVKRQMEKNQREYFLNEKMKVIQRELSDMNGGAEDDVAEIEKRLAEADLPEHVRKKAEAEFRKLKAMQPASSEAAVVRNYLEVILDTPWNTASKVSINLKKAQDILDADHYGLEEVKQRIVEYLAVQSRVKKLRGPILCLVGPPGVGKTSLGESIAKATGREFVRMALGGVRDEAEIRGHRRTYIGAMPGKIVQSLTKVGVKNPLFLLDEIDKMAQDYRGDPASALLEVLDPSQNNKFNDHYLDLDLDLSEVMFICTANSMNIPEALLDRMEVIRLPGYTEDEKVNIADRYLVPKAIKNNGLRAKELSVHESAIRDIVRRYTREAGVRSLEREISKIARKVVKEAVSKKAKNLEIDVTEQNLPDYLGVHKFDYGMAEDQAQIGRVNGLAWTSVGGELLTIEVATMKGKGTFITTGSLGDVMQESIKAAMTLVRTRADELGIETERFAETDVHVHLPEGATPKDGPSAGLALATALVSAFTGIAIRPDIAMTGETSLSGRAMRIGGLKEKLLAAHRGGIKLVFIPQENVRDLAEIPENVKEGLEIKAVKSIDEILAVALVEQPTPLVKAPIVKTKAEAKAARH</sequence>
<dbReference type="Pfam" id="PF05362">
    <property type="entry name" value="Lon_C"/>
    <property type="match status" value="1"/>
</dbReference>
<feature type="active site" evidence="10 12">
    <location>
        <position position="735"/>
    </location>
</feature>
<dbReference type="EC" id="3.4.21.53" evidence="10 11"/>
<organism evidence="18 19">
    <name type="scientific">Acinetobacter larvae</name>
    <dbReference type="NCBI Taxonomy" id="1789224"/>
    <lineage>
        <taxon>Bacteria</taxon>
        <taxon>Pseudomonadati</taxon>
        <taxon>Pseudomonadota</taxon>
        <taxon>Gammaproteobacteria</taxon>
        <taxon>Moraxellales</taxon>
        <taxon>Moraxellaceae</taxon>
        <taxon>Acinetobacter</taxon>
    </lineage>
</organism>
<keyword evidence="19" id="KW-1185">Reference proteome</keyword>
<dbReference type="EMBL" id="CP016895">
    <property type="protein sequence ID" value="AOA57811.1"/>
    <property type="molecule type" value="Genomic_DNA"/>
</dbReference>
<dbReference type="Pfam" id="PF22667">
    <property type="entry name" value="Lon_lid"/>
    <property type="match status" value="1"/>
</dbReference>
<evidence type="ECO:0000259" key="17">
    <source>
        <dbReference type="PROSITE" id="PS51787"/>
    </source>
</evidence>
<dbReference type="SUPFAM" id="SSF54211">
    <property type="entry name" value="Ribosomal protein S5 domain 2-like"/>
    <property type="match status" value="1"/>
</dbReference>
<dbReference type="InterPro" id="IPR004815">
    <property type="entry name" value="Lon_bac/euk-typ"/>
</dbReference>
<dbReference type="STRING" id="1789224.BFG52_05225"/>
<dbReference type="PROSITE" id="PS51787">
    <property type="entry name" value="LON_N"/>
    <property type="match status" value="1"/>
</dbReference>
<keyword evidence="7 10" id="KW-0067">ATP-binding</keyword>
<dbReference type="Pfam" id="PF00004">
    <property type="entry name" value="AAA"/>
    <property type="match status" value="1"/>
</dbReference>
<dbReference type="InterPro" id="IPR008268">
    <property type="entry name" value="Peptidase_S16_AS"/>
</dbReference>
<dbReference type="InterPro" id="IPR003959">
    <property type="entry name" value="ATPase_AAA_core"/>
</dbReference>
<evidence type="ECO:0000256" key="7">
    <source>
        <dbReference type="ARBA" id="ARBA00022840"/>
    </source>
</evidence>
<keyword evidence="6 10" id="KW-0720">Serine protease</keyword>
<dbReference type="Proteomes" id="UP000093391">
    <property type="component" value="Chromosome"/>
</dbReference>
<evidence type="ECO:0000313" key="18">
    <source>
        <dbReference type="EMBL" id="AOA57811.1"/>
    </source>
</evidence>
<dbReference type="InterPro" id="IPR020568">
    <property type="entry name" value="Ribosomal_Su5_D2-typ_SF"/>
</dbReference>
<dbReference type="GO" id="GO:0006515">
    <property type="term" value="P:protein quality control for misfolded or incompletely synthesized proteins"/>
    <property type="evidence" value="ECO:0007669"/>
    <property type="project" value="UniProtKB-UniRule"/>
</dbReference>
<evidence type="ECO:0000256" key="5">
    <source>
        <dbReference type="ARBA" id="ARBA00022801"/>
    </source>
</evidence>
<dbReference type="FunFam" id="1.20.5.5270:FF:000002">
    <property type="entry name" value="Lon protease homolog"/>
    <property type="match status" value="1"/>
</dbReference>
<dbReference type="CDD" id="cd19500">
    <property type="entry name" value="RecA-like_Lon"/>
    <property type="match status" value="1"/>
</dbReference>
<feature type="domain" description="Lon proteolytic" evidence="16">
    <location>
        <begin position="605"/>
        <end position="786"/>
    </location>
</feature>
<gene>
    <name evidence="10" type="primary">lon</name>
    <name evidence="18" type="ORF">BFG52_05225</name>
</gene>
<dbReference type="PROSITE" id="PS01046">
    <property type="entry name" value="LON_SER"/>
    <property type="match status" value="1"/>
</dbReference>
<dbReference type="Gene3D" id="3.40.50.300">
    <property type="entry name" value="P-loop containing nucleotide triphosphate hydrolases"/>
    <property type="match status" value="1"/>
</dbReference>
<evidence type="ECO:0000256" key="8">
    <source>
        <dbReference type="ARBA" id="ARBA00023016"/>
    </source>
</evidence>
<evidence type="ECO:0000256" key="3">
    <source>
        <dbReference type="ARBA" id="ARBA00022670"/>
    </source>
</evidence>
<comment type="function">
    <text evidence="10">ATP-dependent serine protease that mediates the selective degradation of mutant and abnormal proteins as well as certain short-lived regulatory proteins. Required for cellular homeostasis and for survival from DNA damage and developmental changes induced by stress. Degrades polypeptides processively to yield small peptide fragments that are 5 to 10 amino acids long. Binds to DNA in a double-stranded, site-specific manner.</text>
</comment>
<dbReference type="SMART" id="SM00382">
    <property type="entry name" value="AAA"/>
    <property type="match status" value="1"/>
</dbReference>
<evidence type="ECO:0000256" key="13">
    <source>
        <dbReference type="PIRSR" id="PIRSR001174-2"/>
    </source>
</evidence>
<dbReference type="GO" id="GO:0004176">
    <property type="term" value="F:ATP-dependent peptidase activity"/>
    <property type="evidence" value="ECO:0007669"/>
    <property type="project" value="UniProtKB-UniRule"/>
</dbReference>
<dbReference type="InterPro" id="IPR054594">
    <property type="entry name" value="Lon_lid"/>
</dbReference>
<evidence type="ECO:0000256" key="14">
    <source>
        <dbReference type="PROSITE-ProRule" id="PRU01122"/>
    </source>
</evidence>
<dbReference type="GO" id="GO:0005737">
    <property type="term" value="C:cytoplasm"/>
    <property type="evidence" value="ECO:0007669"/>
    <property type="project" value="UniProtKB-SubCell"/>
</dbReference>
<dbReference type="Gene3D" id="2.30.130.40">
    <property type="entry name" value="LON domain-like"/>
    <property type="match status" value="1"/>
</dbReference>
<comment type="catalytic activity">
    <reaction evidence="9 10 11 14">
        <text>Hydrolysis of proteins in presence of ATP.</text>
        <dbReference type="EC" id="3.4.21.53"/>
    </reaction>
</comment>
<dbReference type="KEGG" id="ala:BFG52_05225"/>
<evidence type="ECO:0000256" key="4">
    <source>
        <dbReference type="ARBA" id="ARBA00022741"/>
    </source>
</evidence>
<dbReference type="InterPro" id="IPR027065">
    <property type="entry name" value="Lon_Prtase"/>
</dbReference>
<name>A0A1B2LXZ8_9GAMM</name>
<comment type="similarity">
    <text evidence="10 11 14 15">Belongs to the peptidase S16 family.</text>
</comment>
<dbReference type="InterPro" id="IPR027543">
    <property type="entry name" value="Lon_bac"/>
</dbReference>
<keyword evidence="5 10" id="KW-0378">Hydrolase</keyword>
<dbReference type="GO" id="GO:0034605">
    <property type="term" value="P:cellular response to heat"/>
    <property type="evidence" value="ECO:0007669"/>
    <property type="project" value="UniProtKB-UniRule"/>
</dbReference>
<evidence type="ECO:0000259" key="16">
    <source>
        <dbReference type="PROSITE" id="PS51786"/>
    </source>
</evidence>
<feature type="active site" evidence="10 12">
    <location>
        <position position="692"/>
    </location>
</feature>
<dbReference type="GO" id="GO:0043565">
    <property type="term" value="F:sequence-specific DNA binding"/>
    <property type="evidence" value="ECO:0007669"/>
    <property type="project" value="UniProtKB-UniRule"/>
</dbReference>
<dbReference type="NCBIfam" id="NF008053">
    <property type="entry name" value="PRK10787.1"/>
    <property type="match status" value="1"/>
</dbReference>
<comment type="subcellular location">
    <subcellularLocation>
        <location evidence="1 10 11">Cytoplasm</location>
    </subcellularLocation>
</comment>
<keyword evidence="4 10" id="KW-0547">Nucleotide-binding</keyword>
<keyword evidence="8 10" id="KW-0346">Stress response</keyword>
<dbReference type="SMART" id="SM00464">
    <property type="entry name" value="LON"/>
    <property type="match status" value="1"/>
</dbReference>
<dbReference type="GO" id="GO:0004252">
    <property type="term" value="F:serine-type endopeptidase activity"/>
    <property type="evidence" value="ECO:0007669"/>
    <property type="project" value="UniProtKB-UniRule"/>
</dbReference>
<dbReference type="PROSITE" id="PS51786">
    <property type="entry name" value="LON_PROTEOLYTIC"/>
    <property type="match status" value="1"/>
</dbReference>
<dbReference type="InterPro" id="IPR046336">
    <property type="entry name" value="Lon_prtase_N_sf"/>
</dbReference>
<feature type="binding site" evidence="10 13">
    <location>
        <begin position="368"/>
        <end position="375"/>
    </location>
    <ligand>
        <name>ATP</name>
        <dbReference type="ChEBI" id="CHEBI:30616"/>
    </ligand>
</feature>
<dbReference type="PANTHER" id="PTHR10046">
    <property type="entry name" value="ATP DEPENDENT LON PROTEASE FAMILY MEMBER"/>
    <property type="match status" value="1"/>
</dbReference>
<evidence type="ECO:0000256" key="6">
    <source>
        <dbReference type="ARBA" id="ARBA00022825"/>
    </source>
</evidence>
<dbReference type="GO" id="GO:0016887">
    <property type="term" value="F:ATP hydrolysis activity"/>
    <property type="evidence" value="ECO:0007669"/>
    <property type="project" value="UniProtKB-UniRule"/>
</dbReference>
<evidence type="ECO:0000313" key="19">
    <source>
        <dbReference type="Proteomes" id="UP000093391"/>
    </source>
</evidence>
<dbReference type="RefSeq" id="WP_067553333.1">
    <property type="nucleotide sequence ID" value="NZ_CP016895.1"/>
</dbReference>
<feature type="domain" description="Lon N-terminal" evidence="17">
    <location>
        <begin position="19"/>
        <end position="215"/>
    </location>
</feature>
<dbReference type="Pfam" id="PF02190">
    <property type="entry name" value="LON_substr_bdg"/>
    <property type="match status" value="1"/>
</dbReference>
<dbReference type="FunFam" id="3.40.50.300:FF:000021">
    <property type="entry name" value="Lon protease homolog"/>
    <property type="match status" value="1"/>
</dbReference>
<dbReference type="Gene3D" id="3.30.230.10">
    <property type="match status" value="1"/>
</dbReference>
<comment type="induction">
    <text evidence="10">By heat shock.</text>
</comment>
<reference evidence="18 19" key="1">
    <citation type="submission" date="2016-08" db="EMBL/GenBank/DDBJ databases">
        <authorList>
            <person name="Seilhamer J.J."/>
        </authorList>
    </citation>
    <scope>NUCLEOTIDE SEQUENCE [LARGE SCALE GENOMIC DNA]</scope>
    <source>
        <strain evidence="18 19">BRTC-1</strain>
    </source>
</reference>
<keyword evidence="3 10" id="KW-0645">Protease</keyword>
<dbReference type="OrthoDB" id="9803599at2"/>
<dbReference type="PRINTS" id="PR00830">
    <property type="entry name" value="ENDOLAPTASE"/>
</dbReference>
<protein>
    <recommendedName>
        <fullName evidence="10 11">Lon protease</fullName>
        <ecNumber evidence="10 11">3.4.21.53</ecNumber>
    </recommendedName>
    <alternativeName>
        <fullName evidence="10">ATP-dependent protease La</fullName>
    </alternativeName>
</protein>
<dbReference type="Gene3D" id="1.20.58.1480">
    <property type="match status" value="1"/>
</dbReference>
<dbReference type="InterPro" id="IPR003111">
    <property type="entry name" value="Lon_prtase_N"/>
</dbReference>
<dbReference type="InterPro" id="IPR008269">
    <property type="entry name" value="Lon_proteolytic"/>
</dbReference>
<dbReference type="Gene3D" id="1.10.8.60">
    <property type="match status" value="1"/>
</dbReference>
<dbReference type="GO" id="GO:0005524">
    <property type="term" value="F:ATP binding"/>
    <property type="evidence" value="ECO:0007669"/>
    <property type="project" value="UniProtKB-UniRule"/>
</dbReference>
<dbReference type="HAMAP" id="MF_01973">
    <property type="entry name" value="lon_bact"/>
    <property type="match status" value="1"/>
</dbReference>
<proteinExistence type="evidence at transcript level"/>
<evidence type="ECO:0000256" key="12">
    <source>
        <dbReference type="PIRSR" id="PIRSR001174-1"/>
    </source>
</evidence>
<evidence type="ECO:0000256" key="11">
    <source>
        <dbReference type="PIRNR" id="PIRNR001174"/>
    </source>
</evidence>
<dbReference type="PIRSF" id="PIRSF001174">
    <property type="entry name" value="Lon_proteas"/>
    <property type="match status" value="1"/>
</dbReference>
<dbReference type="InterPro" id="IPR015947">
    <property type="entry name" value="PUA-like_sf"/>
</dbReference>
<dbReference type="NCBIfam" id="TIGR00763">
    <property type="entry name" value="lon"/>
    <property type="match status" value="1"/>
</dbReference>
<dbReference type="Gene3D" id="1.20.5.5270">
    <property type="match status" value="1"/>
</dbReference>
<dbReference type="InterPro" id="IPR027417">
    <property type="entry name" value="P-loop_NTPase"/>
</dbReference>
<accession>A0A1B2LXZ8</accession>
<dbReference type="InterPro" id="IPR003593">
    <property type="entry name" value="AAA+_ATPase"/>
</dbReference>
<keyword evidence="2 10" id="KW-0963">Cytoplasm</keyword>